<feature type="region of interest" description="Disordered" evidence="1">
    <location>
        <begin position="113"/>
        <end position="178"/>
    </location>
</feature>
<dbReference type="SUPFAM" id="SSF54909">
    <property type="entry name" value="Dimeric alpha+beta barrel"/>
    <property type="match status" value="1"/>
</dbReference>
<accession>A0A9X3IX56</accession>
<gene>
    <name evidence="2" type="ORF">OV079_07710</name>
</gene>
<feature type="compositionally biased region" description="Basic and acidic residues" evidence="1">
    <location>
        <begin position="121"/>
        <end position="135"/>
    </location>
</feature>
<evidence type="ECO:0000313" key="3">
    <source>
        <dbReference type="Proteomes" id="UP001150924"/>
    </source>
</evidence>
<proteinExistence type="predicted"/>
<evidence type="ECO:0000313" key="2">
    <source>
        <dbReference type="EMBL" id="MCY1005458.1"/>
    </source>
</evidence>
<dbReference type="EMBL" id="JAPNKE010000002">
    <property type="protein sequence ID" value="MCY1005458.1"/>
    <property type="molecule type" value="Genomic_DNA"/>
</dbReference>
<evidence type="ECO:0008006" key="4">
    <source>
        <dbReference type="Google" id="ProtNLM"/>
    </source>
</evidence>
<organism evidence="2 3">
    <name type="scientific">Nannocystis pusilla</name>
    <dbReference type="NCBI Taxonomy" id="889268"/>
    <lineage>
        <taxon>Bacteria</taxon>
        <taxon>Pseudomonadati</taxon>
        <taxon>Myxococcota</taxon>
        <taxon>Polyangia</taxon>
        <taxon>Nannocystales</taxon>
        <taxon>Nannocystaceae</taxon>
        <taxon>Nannocystis</taxon>
    </lineage>
</organism>
<name>A0A9X3IX56_9BACT</name>
<feature type="compositionally biased region" description="Low complexity" evidence="1">
    <location>
        <begin position="150"/>
        <end position="160"/>
    </location>
</feature>
<evidence type="ECO:0000256" key="1">
    <source>
        <dbReference type="SAM" id="MobiDB-lite"/>
    </source>
</evidence>
<dbReference type="Proteomes" id="UP001150924">
    <property type="component" value="Unassembled WGS sequence"/>
</dbReference>
<sequence>MVKVGLLARIVAKPGKEEEVAAFLAGALPLAQREEATTVWFAIRLGPQEFGIFDAFADDAGRRAHLEGSIAAALMARAGELLAEPPRIDNVDVLAANCTADSARSVAHAARCRSGHARGGRMRETRGWSSDDSHHSRVRARARGVDARAGRGAAATTSRGPSAGARRCTARTPRGCWG</sequence>
<protein>
    <recommendedName>
        <fullName evidence="4">Antibiotic biosynthesis monooxygenase</fullName>
    </recommendedName>
</protein>
<comment type="caution">
    <text evidence="2">The sequence shown here is derived from an EMBL/GenBank/DDBJ whole genome shotgun (WGS) entry which is preliminary data.</text>
</comment>
<keyword evidence="3" id="KW-1185">Reference proteome</keyword>
<reference evidence="2" key="1">
    <citation type="submission" date="2022-11" db="EMBL/GenBank/DDBJ databases">
        <title>Minimal conservation of predation-associated metabolite biosynthetic gene clusters underscores biosynthetic potential of Myxococcota including descriptions for ten novel species: Archangium lansinium sp. nov., Myxococcus landrumus sp. nov., Nannocystis bai.</title>
        <authorList>
            <person name="Ahearne A."/>
            <person name="Stevens C."/>
            <person name="Phillips K."/>
        </authorList>
    </citation>
    <scope>NUCLEOTIDE SEQUENCE</scope>
    <source>
        <strain evidence="2">Na p29</strain>
    </source>
</reference>
<dbReference type="InterPro" id="IPR011008">
    <property type="entry name" value="Dimeric_a/b-barrel"/>
</dbReference>
<dbReference type="Gene3D" id="3.30.70.100">
    <property type="match status" value="1"/>
</dbReference>
<dbReference type="AlphaFoldDB" id="A0A9X3IX56"/>